<organism evidence="12">
    <name type="scientific">Menopon gallinae</name>
    <name type="common">poultry shaft louse</name>
    <dbReference type="NCBI Taxonomy" id="328185"/>
    <lineage>
        <taxon>Eukaryota</taxon>
        <taxon>Metazoa</taxon>
        <taxon>Ecdysozoa</taxon>
        <taxon>Arthropoda</taxon>
        <taxon>Hexapoda</taxon>
        <taxon>Insecta</taxon>
        <taxon>Pterygota</taxon>
        <taxon>Neoptera</taxon>
        <taxon>Paraneoptera</taxon>
        <taxon>Psocodea</taxon>
        <taxon>Troctomorpha</taxon>
        <taxon>Phthiraptera</taxon>
        <taxon>Amblycera</taxon>
        <taxon>Menoponidae</taxon>
        <taxon>Menopon</taxon>
    </lineage>
</organism>
<feature type="compositionally biased region" description="Basic and acidic residues" evidence="6">
    <location>
        <begin position="1358"/>
        <end position="1368"/>
    </location>
</feature>
<feature type="compositionally biased region" description="Basic and acidic residues" evidence="6">
    <location>
        <begin position="1459"/>
        <end position="1469"/>
    </location>
</feature>
<proteinExistence type="inferred from homology"/>
<dbReference type="Pfam" id="PF03159">
    <property type="entry name" value="XRN_N"/>
    <property type="match status" value="1"/>
</dbReference>
<dbReference type="Gene3D" id="2.30.30.750">
    <property type="match status" value="1"/>
</dbReference>
<protein>
    <recommendedName>
        <fullName evidence="5">5'-3' exoribonuclease 1</fullName>
        <ecNumber evidence="5">3.1.13.-</ecNumber>
    </recommendedName>
</protein>
<feature type="region of interest" description="Disordered" evidence="6">
    <location>
        <begin position="361"/>
        <end position="382"/>
    </location>
</feature>
<dbReference type="PANTHER" id="PTHR12341:SF7">
    <property type="entry name" value="5'-3' EXORIBONUCLEASE 1"/>
    <property type="match status" value="1"/>
</dbReference>
<evidence type="ECO:0000256" key="3">
    <source>
        <dbReference type="ARBA" id="ARBA00022839"/>
    </source>
</evidence>
<dbReference type="InterPro" id="IPR047007">
    <property type="entry name" value="XRN1_D1_sf"/>
</dbReference>
<feature type="domain" description="Exoribonuclease Xrn1 D2/D3" evidence="11">
    <location>
        <begin position="820"/>
        <end position="1030"/>
    </location>
</feature>
<dbReference type="Gene3D" id="3.30.160.20">
    <property type="match status" value="1"/>
</dbReference>
<dbReference type="GO" id="GO:0000956">
    <property type="term" value="P:nuclear-transcribed mRNA catabolic process"/>
    <property type="evidence" value="ECO:0007669"/>
    <property type="project" value="InterPro"/>
</dbReference>
<keyword evidence="5" id="KW-0694">RNA-binding</keyword>
<comment type="caution">
    <text evidence="12">The sequence shown here is derived from an EMBL/GenBank/DDBJ whole genome shotgun (WGS) entry which is preliminary data.</text>
</comment>
<dbReference type="GO" id="GO:0016075">
    <property type="term" value="P:rRNA catabolic process"/>
    <property type="evidence" value="ECO:0007669"/>
    <property type="project" value="TreeGrafter"/>
</dbReference>
<dbReference type="InterPro" id="IPR027073">
    <property type="entry name" value="5_3_exoribonuclease"/>
</dbReference>
<gene>
    <name evidence="12" type="ORF">PYX00_004533</name>
</gene>
<dbReference type="GO" id="GO:0005634">
    <property type="term" value="C:nucleus"/>
    <property type="evidence" value="ECO:0007669"/>
    <property type="project" value="TreeGrafter"/>
</dbReference>
<evidence type="ECO:0000259" key="7">
    <source>
        <dbReference type="Pfam" id="PF03159"/>
    </source>
</evidence>
<evidence type="ECO:0000259" key="11">
    <source>
        <dbReference type="Pfam" id="PF18334"/>
    </source>
</evidence>
<dbReference type="GO" id="GO:0005737">
    <property type="term" value="C:cytoplasm"/>
    <property type="evidence" value="ECO:0007669"/>
    <property type="project" value="UniProtKB-SubCell"/>
</dbReference>
<feature type="domain" description="5'-3' exoribonuclease 1 SH3-like" evidence="9">
    <location>
        <begin position="1060"/>
        <end position="1129"/>
    </location>
</feature>
<feature type="domain" description="5'-3' exoribonuclease 1 D1" evidence="10">
    <location>
        <begin position="638"/>
        <end position="801"/>
    </location>
</feature>
<keyword evidence="3 5" id="KW-0269">Exonuclease</keyword>
<dbReference type="Pfam" id="PF18334">
    <property type="entry name" value="XRN1_D2_D3"/>
    <property type="match status" value="1"/>
</dbReference>
<keyword evidence="2 5" id="KW-0378">Hydrolase</keyword>
<sequence length="1662" mass="191088">MGIPKFFRYISKRYPCILELIKESEIPDFDNLYLDMNGIFHNCFHKVNNEIVFDMTEEEVFQNIFNYIDILFNIIRPKKLLFMAVDGVAPRAKMNQQRSRRFRSAKERELMLKNMAAKGEKIPENGGHDSNCISPGTEFMVRLQTHLEYYINNRLTNDSHWKKCKVILSGHQVPGEGEHKIMEYIRYMKTLPDYDPYTRHCFYGLDADLVILGLCSHEINFSILREEVKFGKQVTTRETKFYLLHLSLLKEYLDLEFKELKSVLPFEYNLERIIDDWVLMGFIAGNDFIPHLPHFHINKGALEILYKAYIELLPSLGGYLNESGYLNLSRFQTFMERLAKHELESFEEIYANLAYLEEKTGRRANSEKDKENEDGPKDPDLERLIAATNEGFSDDDDMDEDDENDDDLLREFSQHKRDYYTNKLDYFEVTDEVLKSQAEGYIRGIQWILHYYYHGCKSWGWYYPHHYAPCTSDIVNFKDVNLNFEVGQPFLPYQQLLAILPPRSKDLLPKAYQDLMVSEKSPIKHYYPDDFETDLNGKQHEWEAVVLLPFIDEKDLLSAMESCNGKLTEKEKKRNTHGPMLIYSYVQKSLGVYKAPGSFPDVPENHASAEAVWQSEIAVDSSQLAHERRKPEEEYYFPGFPTFRYKPFEISKEMVKIGVLQDSIKSKSIIIKINQAATLETEAIANELLGKSIYVNWPYLREARVVGISDRKTHYPGEKGRKSRELTETESSNLSDNILASTRNLSENFGIRIGETEIVVYVNVLKGVQKICDTNETFTIHNIWSDTTDLYPLQTIVKSVNLYEPYSLASRVMDNGLNPGTEVFMLDFPFYGCMGRVIPTNTKAKNSRVRVKLQVPTEPKFDRELLSQSMTMYYSASMVGQKIGISPFMVAKITGSIMIDVSEPGQMVEKKPVNIGLRLRFNKWNEEVPGYTKKDGYWMYSDKALEVMREYVKKYTNVVDYVAKSTKELCRYPRRDIFPDPTGADDLEEMLKWLKGLECASVERVTCGSQVLEKDIVMEIEKIVDSSPKETIAKFILVKPQQLYQSDLLVGGLPPVPKAEHQLFDRIISVKPFRNIPLGLRGYIIGILKGETPDDCMYDILYDEPVPSGMTLNCSPGRGYRTSSASFINISHGERSYQLSKHSKSHFTETSRTVNPPTMIGKERPSSAFAQWNNHPPAPAYRDRADQFKFLWSYLEKSKSQDETKVLKKILKIEDEEEKPKIEDNVKTFFENISKNAGNFKGGIMDAENVKIVLQKPSPENQYKQQLSNYFKLKNLPPPNYHLVDMDDKMVSQVILHDSNLYTGFPSADGKSAQESAAQQALYALGELKREKNPAAQRESESDRKMIENQARLEKALFKTSDADRSAESAKSTVKQKATNDKLVKSNKSQQQQQQQQQQNHRRNNVPHNLPTPPPQWCRQSRTSAHTDQYRNSPGIHNEDHRQVACSKTDYSNTARSQDGFDSRPRADSGGRNANSRQDCYKTDHPNTARNQKNHSVDGRQRADSGNGFRNSNWRQEEKMRIPQSDVRPGNESARNNWRQRQNKTDQFLRLWPENHHQSKQGNAQDKSAAENNQVGVNGVCQRLPAVATEFIPLQALTRSRNRGGTQTKAPKPVKTVEQPGPPPSKPPKLDTEPSQVPKPSSKPKRKSKIAAKFDADWDPVE</sequence>
<dbReference type="FunFam" id="3.40.50.12390:FF:000002">
    <property type="entry name" value="5'-3' exoribonuclease 1"/>
    <property type="match status" value="1"/>
</dbReference>
<evidence type="ECO:0000256" key="2">
    <source>
        <dbReference type="ARBA" id="ARBA00022801"/>
    </source>
</evidence>
<feature type="domain" description="Xrn1 helical" evidence="8">
    <location>
        <begin position="268"/>
        <end position="583"/>
    </location>
</feature>
<feature type="compositionally biased region" description="Low complexity" evidence="6">
    <location>
        <begin position="1390"/>
        <end position="1399"/>
    </location>
</feature>
<dbReference type="InterPro" id="IPR047008">
    <property type="entry name" value="XRN1_SH3_sf"/>
</dbReference>
<dbReference type="InterPro" id="IPR016494">
    <property type="entry name" value="5_3_exoribonuclease_1"/>
</dbReference>
<evidence type="ECO:0000256" key="4">
    <source>
        <dbReference type="ARBA" id="ARBA00038299"/>
    </source>
</evidence>
<keyword evidence="1 5" id="KW-0540">Nuclease</keyword>
<dbReference type="EMBL" id="JARGDH010000002">
    <property type="protein sequence ID" value="KAL0277159.1"/>
    <property type="molecule type" value="Genomic_DNA"/>
</dbReference>
<dbReference type="GO" id="GO:0004534">
    <property type="term" value="F:5'-3' RNA exonuclease activity"/>
    <property type="evidence" value="ECO:0007669"/>
    <property type="project" value="TreeGrafter"/>
</dbReference>
<feature type="compositionally biased region" description="Polar residues" evidence="6">
    <location>
        <begin position="1418"/>
        <end position="1432"/>
    </location>
</feature>
<feature type="region of interest" description="Disordered" evidence="6">
    <location>
        <begin position="1358"/>
        <end position="1541"/>
    </location>
</feature>
<accession>A0AAW2I4T3</accession>
<comment type="subcellular location">
    <subcellularLocation>
        <location evidence="5">Cytoplasm</location>
    </subcellularLocation>
</comment>
<evidence type="ECO:0000259" key="8">
    <source>
        <dbReference type="Pfam" id="PF17846"/>
    </source>
</evidence>
<dbReference type="InterPro" id="IPR040992">
    <property type="entry name" value="XRN1_D1"/>
</dbReference>
<evidence type="ECO:0000259" key="10">
    <source>
        <dbReference type="Pfam" id="PF18332"/>
    </source>
</evidence>
<evidence type="ECO:0000256" key="1">
    <source>
        <dbReference type="ARBA" id="ARBA00022722"/>
    </source>
</evidence>
<dbReference type="SUPFAM" id="SSF54768">
    <property type="entry name" value="dsRNA-binding domain-like"/>
    <property type="match status" value="1"/>
</dbReference>
<evidence type="ECO:0000256" key="6">
    <source>
        <dbReference type="SAM" id="MobiDB-lite"/>
    </source>
</evidence>
<dbReference type="Gene3D" id="3.40.50.12390">
    <property type="match status" value="1"/>
</dbReference>
<feature type="compositionally biased region" description="Basic and acidic residues" evidence="6">
    <location>
        <begin position="1327"/>
        <end position="1345"/>
    </location>
</feature>
<dbReference type="PANTHER" id="PTHR12341">
    <property type="entry name" value="5'-&gt;3' EXORIBONUCLEASE"/>
    <property type="match status" value="1"/>
</dbReference>
<dbReference type="PIRSF" id="PIRSF006743">
    <property type="entry name" value="Exonuclease_Xnr1"/>
    <property type="match status" value="1"/>
</dbReference>
<dbReference type="Pfam" id="PF17846">
    <property type="entry name" value="XRN_M"/>
    <property type="match status" value="1"/>
</dbReference>
<keyword evidence="5" id="KW-0963">Cytoplasm</keyword>
<dbReference type="EC" id="3.1.13.-" evidence="5"/>
<dbReference type="InterPro" id="IPR004859">
    <property type="entry name" value="Xrn1_N"/>
</dbReference>
<feature type="region of interest" description="Disordered" evidence="6">
    <location>
        <begin position="1598"/>
        <end position="1662"/>
    </location>
</feature>
<comment type="similarity">
    <text evidence="4 5">Belongs to the 5'-3' exonuclease family.</text>
</comment>
<reference evidence="12" key="1">
    <citation type="journal article" date="2024" name="Gigascience">
        <title>Chromosome-level genome of the poultry shaft louse Menopon gallinae provides insight into the host-switching and adaptive evolution of parasitic lice.</title>
        <authorList>
            <person name="Xu Y."/>
            <person name="Ma L."/>
            <person name="Liu S."/>
            <person name="Liang Y."/>
            <person name="Liu Q."/>
            <person name="He Z."/>
            <person name="Tian L."/>
            <person name="Duan Y."/>
            <person name="Cai W."/>
            <person name="Li H."/>
            <person name="Song F."/>
        </authorList>
    </citation>
    <scope>NUCLEOTIDE SEQUENCE</scope>
    <source>
        <strain evidence="12">Cailab_2023a</strain>
    </source>
</reference>
<dbReference type="Gene3D" id="2.170.260.40">
    <property type="match status" value="1"/>
</dbReference>
<feature type="compositionally biased region" description="Polar residues" evidence="6">
    <location>
        <begin position="1598"/>
        <end position="1609"/>
    </location>
</feature>
<dbReference type="Pfam" id="PF18332">
    <property type="entry name" value="XRN1_D1"/>
    <property type="match status" value="1"/>
</dbReference>
<feature type="region of interest" description="Disordered" evidence="6">
    <location>
        <begin position="1140"/>
        <end position="1159"/>
    </location>
</feature>
<evidence type="ECO:0000313" key="12">
    <source>
        <dbReference type="EMBL" id="KAL0277159.1"/>
    </source>
</evidence>
<dbReference type="Gene3D" id="1.25.40.1050">
    <property type="match status" value="1"/>
</dbReference>
<dbReference type="GO" id="GO:0003723">
    <property type="term" value="F:RNA binding"/>
    <property type="evidence" value="ECO:0007669"/>
    <property type="project" value="UniProtKB-KW"/>
</dbReference>
<name>A0AAW2I4T3_9NEOP</name>
<evidence type="ECO:0000256" key="5">
    <source>
        <dbReference type="PIRNR" id="PIRNR006743"/>
    </source>
</evidence>
<dbReference type="InterPro" id="IPR041412">
    <property type="entry name" value="Xrn1_helical"/>
</dbReference>
<dbReference type="Pfam" id="PF18129">
    <property type="entry name" value="SH3_12"/>
    <property type="match status" value="1"/>
</dbReference>
<dbReference type="InterPro" id="IPR041385">
    <property type="entry name" value="SH3_12"/>
</dbReference>
<feature type="region of interest" description="Disordered" evidence="6">
    <location>
        <begin position="1325"/>
        <end position="1345"/>
    </location>
</feature>
<dbReference type="CDD" id="cd18673">
    <property type="entry name" value="PIN_XRN1-2-like"/>
    <property type="match status" value="1"/>
</dbReference>
<evidence type="ECO:0000259" key="9">
    <source>
        <dbReference type="Pfam" id="PF18129"/>
    </source>
</evidence>
<dbReference type="InterPro" id="IPR041106">
    <property type="entry name" value="XRN1_D2_D3"/>
</dbReference>
<feature type="domain" description="Xrn1 N-terminal" evidence="7">
    <location>
        <begin position="1"/>
        <end position="227"/>
    </location>
</feature>